<evidence type="ECO:0000256" key="1">
    <source>
        <dbReference type="ARBA" id="ARBA00004567"/>
    </source>
</evidence>
<keyword evidence="4" id="KW-0653">Protein transport</keyword>
<feature type="compositionally biased region" description="Gly residues" evidence="8">
    <location>
        <begin position="2151"/>
        <end position="2170"/>
    </location>
</feature>
<keyword evidence="2" id="KW-0813">Transport</keyword>
<dbReference type="GO" id="GO:0044611">
    <property type="term" value="C:nuclear pore inner ring"/>
    <property type="evidence" value="ECO:0007669"/>
    <property type="project" value="TreeGrafter"/>
</dbReference>
<dbReference type="PANTHER" id="PTHR31431">
    <property type="entry name" value="NUCLEOPORIN NUP188 HOMOLOG"/>
    <property type="match status" value="1"/>
</dbReference>
<accession>A0A9P7B4F1</accession>
<name>A0A9P7B4F1_RHOMI</name>
<evidence type="ECO:0000313" key="13">
    <source>
        <dbReference type="Proteomes" id="UP000777482"/>
    </source>
</evidence>
<dbReference type="GO" id="GO:0051028">
    <property type="term" value="P:mRNA transport"/>
    <property type="evidence" value="ECO:0007669"/>
    <property type="project" value="UniProtKB-KW"/>
</dbReference>
<dbReference type="EMBL" id="PUHQ01000071">
    <property type="protein sequence ID" value="KAG0658094.1"/>
    <property type="molecule type" value="Genomic_DNA"/>
</dbReference>
<feature type="signal peptide" evidence="9">
    <location>
        <begin position="1"/>
        <end position="32"/>
    </location>
</feature>
<organism evidence="12 13">
    <name type="scientific">Rhodotorula mucilaginosa</name>
    <name type="common">Yeast</name>
    <name type="synonym">Rhodotorula rubra</name>
    <dbReference type="NCBI Taxonomy" id="5537"/>
    <lineage>
        <taxon>Eukaryota</taxon>
        <taxon>Fungi</taxon>
        <taxon>Dikarya</taxon>
        <taxon>Basidiomycota</taxon>
        <taxon>Pucciniomycotina</taxon>
        <taxon>Microbotryomycetes</taxon>
        <taxon>Sporidiobolales</taxon>
        <taxon>Sporidiobolaceae</taxon>
        <taxon>Rhodotorula</taxon>
    </lineage>
</organism>
<reference evidence="12 13" key="1">
    <citation type="submission" date="2020-11" db="EMBL/GenBank/DDBJ databases">
        <title>Kefir isolates.</title>
        <authorList>
            <person name="Marcisauskas S."/>
            <person name="Kim Y."/>
            <person name="Blasche S."/>
        </authorList>
    </citation>
    <scope>NUCLEOTIDE SEQUENCE [LARGE SCALE GENOMIC DNA]</scope>
    <source>
        <strain evidence="12 13">KR</strain>
    </source>
</reference>
<evidence type="ECO:0000256" key="3">
    <source>
        <dbReference type="ARBA" id="ARBA00022816"/>
    </source>
</evidence>
<evidence type="ECO:0000259" key="11">
    <source>
        <dbReference type="Pfam" id="PF21093"/>
    </source>
</evidence>
<dbReference type="InterPro" id="IPR044840">
    <property type="entry name" value="Nup188"/>
</dbReference>
<feature type="region of interest" description="Disordered" evidence="8">
    <location>
        <begin position="2148"/>
        <end position="2170"/>
    </location>
</feature>
<evidence type="ECO:0008006" key="14">
    <source>
        <dbReference type="Google" id="ProtNLM"/>
    </source>
</evidence>
<feature type="domain" description="Nucleoporin Nup188 N-terminal subdomain III" evidence="11">
    <location>
        <begin position="770"/>
        <end position="1040"/>
    </location>
</feature>
<evidence type="ECO:0000256" key="8">
    <source>
        <dbReference type="SAM" id="MobiDB-lite"/>
    </source>
</evidence>
<keyword evidence="9" id="KW-0732">Signal</keyword>
<evidence type="ECO:0000256" key="2">
    <source>
        <dbReference type="ARBA" id="ARBA00022448"/>
    </source>
</evidence>
<comment type="subcellular location">
    <subcellularLocation>
        <location evidence="1">Nucleus</location>
        <location evidence="1">Nuclear pore complex</location>
    </subcellularLocation>
</comment>
<evidence type="ECO:0000256" key="4">
    <source>
        <dbReference type="ARBA" id="ARBA00022927"/>
    </source>
</evidence>
<feature type="region of interest" description="Disordered" evidence="8">
    <location>
        <begin position="2106"/>
        <end position="2129"/>
    </location>
</feature>
<gene>
    <name evidence="12" type="ORF">C6P46_006053</name>
</gene>
<feature type="chain" id="PRO_5040449618" description="Nucleoporin" evidence="9">
    <location>
        <begin position="33"/>
        <end position="2170"/>
    </location>
</feature>
<evidence type="ECO:0000256" key="6">
    <source>
        <dbReference type="ARBA" id="ARBA00023132"/>
    </source>
</evidence>
<comment type="caution">
    <text evidence="12">The sequence shown here is derived from an EMBL/GenBank/DDBJ whole genome shotgun (WGS) entry which is preliminary data.</text>
</comment>
<feature type="compositionally biased region" description="Polar residues" evidence="8">
    <location>
        <begin position="2059"/>
        <end position="2082"/>
    </location>
</feature>
<sequence length="2170" mass="229910">MASAASSNLSWSTALVLLEAAGVTGVLAPAAADFVSSHKSQLERPHDPFARTENKSTAAAALVPAATATATKHLVQAVADRFDVDDAIAHRAVETATRDRDIKGKRKEETALSPDEWDRATAWVFEERMAVIGVVALLLRTHDDESHPCYPLAAELLPAILTDSFCPTLLAAFSTRTQNQPLPDAVRASPSHALFWTRQLVCEQKALLELVFLAFYSPRPARGSDLVRVLETIRSTEWGQRQHLFGYFDAETQGVVVEIGHLLTLLAIEAMNLESAMEQDYPIGAPGEQAVDQESLFAPANLVQVNDAIEAVVRLDGERSSPVLLGWAFILSKVTTSLLERGVPEAYHAFAEQSLRVDVAPSSSSSSSARSSQQRSAPQPLFQVYAAHALSPSAALFPVLATILHSSLLGSDAATTTTNSAAAGTSDPNAVGYLSVLRGLVTSFPNLIRLSFLSPAQLEALYDVFAALYGNRSAALLCAQFWEDQAVVASAAAATSSSDDPADLEANLLLLNRTVQSSGEAEIVEIARSRFPVQFGGLVKLVRALCVGVSGLLPPDHVLGGDAAANNSNNSESTTSSDDELLAAKCAQTIFAYLATLPTLTHVVPSGPGMTPLPYEVAAYPDPDTGYAFRVIRPIGVSRSVAIPTGTQGRLVSANGSKPVVVAWDFEWSAWRLFADVLEDFAGLGRTGSSSSTKRVRAADVFGSKEAVTDALPMEWDSEEEQERDVTAVIEILRVTLRTDHALAPVLVDHLATAPGHASGDAGTSSAPRYDLVEVLFRILERSLAPNSNRPASSTALVSSLIGLIAALLPSFPGVVWTFLRGSTLLFPSHRVTTAYGGGGRSAVSFAAAASSPLLQAEKLSGQYPVTLALLSLVRALVLEDQIAACVSSPEYRDVKRGVLVRALKWVRDDVWPVFGSWRFATLADKYALARSCVQLYSLVLEYAQVGAPTAEAAAKANDPVVQVVVDSFLGAKATVAQLAPALSTLSSGPDGIMLLRKAGRYADAQTLEDLVDSTLGLVLELLRLRRRTKGASMSLLEKLCLTPSAGATSYSKSASPSTFGFTAVLHGQEPTRRPELLESLLKFVVAPLDTRLAVQAAQIVTLLCLVSAGTDDGTTAAAAVRSPISLATLLGGSDGIETSVKALLSVAEDHLAAPELQVAVWDLISSLVDSQPGLAMLLVTGRAYPFSTETDIVLSHTDDKGKGKELTPAEKSAQELAKSLAPKPPRPLPRTAVGVALETVGTWSDAWEKQPAVLAAVLRFFDFVWQHLVDYGSALDDLRNKAPTWDAFVKIAFASTGAEPDAEDAVVAHCHRTTARAHAARIVALDVQAAASKPKPEDAVSVKAFFGALADAKRTTSILSSIIATSCAPALHSGTFDLVSSAFPHLDLDALRNPASTHALDEAREFGVGYLFALPLVRRRLDGFMADADVMAGQETLDDAIRQIVKLNLNYSLLEAQILDTRSWRQLLETVAPLARNRTDVADASIEGIKLVAREIADETRGGEVMQTVQAERLSILLVLVQLLVAGTPDKVKASIVDLMSSLASTFASESLEPLESITRRSSSSSMVPVHATLLRITFFAVQLVTKHFAVNSTPPPTPEQKAKLSSATESILRDTLTATRDILVLSRASKDVTLEQDLALATAVLTQLLRSPFLPAAPVWLAQMHALDLLRSAFEVLVFMDVGADGRPLYALHVLDLCLAVATTSPRAAEQLALDGVMTALTNNALTAAAEAGAIALVSPTEATRTVQHEIWTAMLRLVVALISALGETTRFVEQDVTGFVRLYGQQFVRALEWTSDAPVTLAGLEELGAVVSIMHGVAHASAAAATPAAASSSSSSSSSSNNNNSPVNAVARVFVEQSLHLLQHVVYALLHPNHLAALIEGLSAEERARLDKENNGTIDDDVERRPIAALVTGKVLQLARDIVEALVAYGDAWTTLVKDPVEWRTDRACVALTATVTSSEPASLGTLFDLISYSLDVLRSPPPPPPPTLTSTPTPTPMIDLTRACSETLESTLVLAVSQLLLHSASLAQQQQQQDSAAASSGGNPPPPPSAPSSSHSQMMDTEPLNGTGSAGSGQQSVGERQRALLELASETTELLDKAAALLTTSSSSSSSSSATKKKDDMDVDSRRKRLAEVLKARLRVWCSPATAGGGTGTTASGGGVGNGSEA</sequence>
<dbReference type="InterPro" id="IPR041634">
    <property type="entry name" value="Nup188_C"/>
</dbReference>
<dbReference type="Proteomes" id="UP000777482">
    <property type="component" value="Unassembled WGS sequence"/>
</dbReference>
<evidence type="ECO:0000313" key="12">
    <source>
        <dbReference type="EMBL" id="KAG0658094.1"/>
    </source>
</evidence>
<dbReference type="InterPro" id="IPR048883">
    <property type="entry name" value="Nup188_N-subdom_III"/>
</dbReference>
<proteinExistence type="predicted"/>
<evidence type="ECO:0000256" key="9">
    <source>
        <dbReference type="SAM" id="SignalP"/>
    </source>
</evidence>
<dbReference type="Pfam" id="PF18378">
    <property type="entry name" value="Nup188_C"/>
    <property type="match status" value="1"/>
</dbReference>
<protein>
    <recommendedName>
        <fullName evidence="14">Nucleoporin</fullName>
    </recommendedName>
</protein>
<dbReference type="GO" id="GO:0006405">
    <property type="term" value="P:RNA export from nucleus"/>
    <property type="evidence" value="ECO:0007669"/>
    <property type="project" value="TreeGrafter"/>
</dbReference>
<keyword evidence="7" id="KW-0539">Nucleus</keyword>
<evidence type="ECO:0000256" key="5">
    <source>
        <dbReference type="ARBA" id="ARBA00023010"/>
    </source>
</evidence>
<dbReference type="GO" id="GO:0017056">
    <property type="term" value="F:structural constituent of nuclear pore"/>
    <property type="evidence" value="ECO:0007669"/>
    <property type="project" value="InterPro"/>
</dbReference>
<dbReference type="Gene3D" id="1.25.10.70">
    <property type="match status" value="1"/>
</dbReference>
<keyword evidence="6" id="KW-0906">Nuclear pore complex</keyword>
<keyword evidence="3" id="KW-0509">mRNA transport</keyword>
<feature type="compositionally biased region" description="Basic and acidic residues" evidence="8">
    <location>
        <begin position="2120"/>
        <end position="2129"/>
    </location>
</feature>
<dbReference type="GO" id="GO:0006606">
    <property type="term" value="P:protein import into nucleus"/>
    <property type="evidence" value="ECO:0007669"/>
    <property type="project" value="TreeGrafter"/>
</dbReference>
<dbReference type="PANTHER" id="PTHR31431:SF1">
    <property type="entry name" value="NUCLEOPORIN NUP188"/>
    <property type="match status" value="1"/>
</dbReference>
<feature type="compositionally biased region" description="Low complexity" evidence="8">
    <location>
        <begin position="2106"/>
        <end position="2118"/>
    </location>
</feature>
<dbReference type="Pfam" id="PF21093">
    <property type="entry name" value="Nup188_N-subdom_III"/>
    <property type="match status" value="1"/>
</dbReference>
<evidence type="ECO:0000256" key="7">
    <source>
        <dbReference type="ARBA" id="ARBA00023242"/>
    </source>
</evidence>
<evidence type="ECO:0000259" key="10">
    <source>
        <dbReference type="Pfam" id="PF18378"/>
    </source>
</evidence>
<feature type="domain" description="Nuclear pore protein Nup188 C-terminal" evidence="10">
    <location>
        <begin position="1567"/>
        <end position="1793"/>
    </location>
</feature>
<feature type="region of interest" description="Disordered" evidence="8">
    <location>
        <begin position="2031"/>
        <end position="2083"/>
    </location>
</feature>
<feature type="compositionally biased region" description="Low complexity" evidence="8">
    <location>
        <begin position="2031"/>
        <end position="2046"/>
    </location>
</feature>
<keyword evidence="13" id="KW-1185">Reference proteome</keyword>
<keyword evidence="5" id="KW-0811">Translocation</keyword>
<dbReference type="OrthoDB" id="102511at2759"/>